<dbReference type="RefSeq" id="WP_036647985.1">
    <property type="nucleotide sequence ID" value="NZ_JQCR01000001.1"/>
</dbReference>
<dbReference type="eggNOG" id="COG3778">
    <property type="taxonomic scope" value="Bacteria"/>
</dbReference>
<reference evidence="1 2" key="2">
    <citation type="submission" date="2014-10" db="EMBL/GenBank/DDBJ databases">
        <title>Comparative genomics of the Paenibacillus odorifer group.</title>
        <authorList>
            <person name="Tsai Y.-C."/>
            <person name="Martin N."/>
            <person name="Korlach J."/>
            <person name="Wiedmann M."/>
        </authorList>
    </citation>
    <scope>NUCLEOTIDE SEQUENCE [LARGE SCALE GENOMIC DNA]</scope>
    <source>
        <strain evidence="1 2">DSM 18334</strain>
    </source>
</reference>
<dbReference type="STRING" id="268407.PWYN_02630"/>
<evidence type="ECO:0000313" key="1">
    <source>
        <dbReference type="EMBL" id="KGE21068.1"/>
    </source>
</evidence>
<evidence type="ECO:0008006" key="3">
    <source>
        <dbReference type="Google" id="ProtNLM"/>
    </source>
</evidence>
<evidence type="ECO:0000313" key="2">
    <source>
        <dbReference type="Proteomes" id="UP000029734"/>
    </source>
</evidence>
<dbReference type="OrthoDB" id="1629754at2"/>
<gene>
    <name evidence="1" type="ORF">PWYN_02630</name>
</gene>
<comment type="caution">
    <text evidence="1">The sequence shown here is derived from an EMBL/GenBank/DDBJ whole genome shotgun (WGS) entry which is preliminary data.</text>
</comment>
<proteinExistence type="predicted"/>
<dbReference type="Proteomes" id="UP000029734">
    <property type="component" value="Unassembled WGS sequence"/>
</dbReference>
<organism evidence="1 2">
    <name type="scientific">Paenibacillus wynnii</name>
    <dbReference type="NCBI Taxonomy" id="268407"/>
    <lineage>
        <taxon>Bacteria</taxon>
        <taxon>Bacillati</taxon>
        <taxon>Bacillota</taxon>
        <taxon>Bacilli</taxon>
        <taxon>Bacillales</taxon>
        <taxon>Paenibacillaceae</taxon>
        <taxon>Paenibacillus</taxon>
    </lineage>
</organism>
<dbReference type="InterPro" id="IPR018755">
    <property type="entry name" value="Phage_Mu_Gp48"/>
</dbReference>
<dbReference type="AlphaFoldDB" id="A0A098MGA3"/>
<name>A0A098MGA3_9BACL</name>
<accession>A0A098MGA3</accession>
<keyword evidence="2" id="KW-1185">Reference proteome</keyword>
<reference evidence="1 2" key="1">
    <citation type="submission" date="2014-08" db="EMBL/GenBank/DDBJ databases">
        <authorList>
            <person name="den Bakker H.C."/>
        </authorList>
    </citation>
    <scope>NUCLEOTIDE SEQUENCE [LARGE SCALE GENOMIC DNA]</scope>
    <source>
        <strain evidence="1 2">DSM 18334</strain>
    </source>
</reference>
<sequence length="202" mass="22676">MSYGNSLYSSLLFTDEDTEDSENLEAVDLMKYLPSYYQGVQEMEELQETLGVEIGSLKPSSIDVLNQAFVETATWSLGRWESELGLSTDPSKSFVSRREMITAKLRGSGTTTPEMIQRTASAFSGGDVLLEEVPGEYRFIVRFVGILGIPPNMAGLIQMIEEIKPAHLAYEFVYTYTYWSALRSISWNTAGAKTWNELRTYG</sequence>
<dbReference type="EMBL" id="JQCR01000001">
    <property type="protein sequence ID" value="KGE21068.1"/>
    <property type="molecule type" value="Genomic_DNA"/>
</dbReference>
<protein>
    <recommendedName>
        <fullName evidence="3">Phage portal protein</fullName>
    </recommendedName>
</protein>
<dbReference type="Pfam" id="PF10076">
    <property type="entry name" value="Phage_Mu_Gp48"/>
    <property type="match status" value="1"/>
</dbReference>